<dbReference type="Gene3D" id="3.40.50.10600">
    <property type="entry name" value="SpoIIaa-like domains"/>
    <property type="match status" value="2"/>
</dbReference>
<protein>
    <submittedName>
        <fullName evidence="1">STAS/SEC14 domain-containing protein</fullName>
    </submittedName>
</protein>
<reference evidence="2" key="1">
    <citation type="journal article" date="2019" name="Int. J. Syst. Evol. Microbiol.">
        <title>The Global Catalogue of Microorganisms (GCM) 10K type strain sequencing project: providing services to taxonomists for standard genome sequencing and annotation.</title>
        <authorList>
            <consortium name="The Broad Institute Genomics Platform"/>
            <consortium name="The Broad Institute Genome Sequencing Center for Infectious Disease"/>
            <person name="Wu L."/>
            <person name="Ma J."/>
        </authorList>
    </citation>
    <scope>NUCLEOTIDE SEQUENCE [LARGE SCALE GENOMIC DNA]</scope>
    <source>
        <strain evidence="2">CCUG 50347</strain>
    </source>
</reference>
<organism evidence="1 2">
    <name type="scientific">Actinomycetospora chibensis</name>
    <dbReference type="NCBI Taxonomy" id="663606"/>
    <lineage>
        <taxon>Bacteria</taxon>
        <taxon>Bacillati</taxon>
        <taxon>Actinomycetota</taxon>
        <taxon>Actinomycetes</taxon>
        <taxon>Pseudonocardiales</taxon>
        <taxon>Pseudonocardiaceae</taxon>
        <taxon>Actinomycetospora</taxon>
    </lineage>
</organism>
<dbReference type="InterPro" id="IPR021866">
    <property type="entry name" value="SpoIIAA-like"/>
</dbReference>
<evidence type="ECO:0000313" key="1">
    <source>
        <dbReference type="EMBL" id="MFC4831286.1"/>
    </source>
</evidence>
<dbReference type="Proteomes" id="UP001595909">
    <property type="component" value="Unassembled WGS sequence"/>
</dbReference>
<accession>A0ABV9RAU1</accession>
<dbReference type="Pfam" id="PF11964">
    <property type="entry name" value="SpoIIAA-like"/>
    <property type="match status" value="2"/>
</dbReference>
<proteinExistence type="predicted"/>
<dbReference type="InterPro" id="IPR038396">
    <property type="entry name" value="SpoIIAA-like_sf"/>
</dbReference>
<dbReference type="EMBL" id="JBHSIM010000003">
    <property type="protein sequence ID" value="MFC4831286.1"/>
    <property type="molecule type" value="Genomic_DNA"/>
</dbReference>
<gene>
    <name evidence="1" type="ORF">ACFPEL_02580</name>
</gene>
<dbReference type="InterPro" id="IPR036513">
    <property type="entry name" value="STAS_dom_sf"/>
</dbReference>
<dbReference type="SUPFAM" id="SSF52091">
    <property type="entry name" value="SpoIIaa-like"/>
    <property type="match status" value="2"/>
</dbReference>
<sequence>MIERDSDVPAGIDAVRAVGTVTRHDYETVVVPMLDAAVREGRRLRFLCVVDEDFHGLTPDGAWADVKLGLTAMRRLEGCAVVSDLPWVRDTTKLASFFLPGHVRVFDAIQREEALRWLESLPGRLATTRIDPAAGVVVADVGQPLRREDVEVIATAVDSWLADHTDLPGLVLHASSFPGWENLGALVEHLRFVGGHQRRIGRVALAVDGQPVGVAARVAGALLHPEVRHFATGEIDAAIAWAGAGARPAASA</sequence>
<name>A0ABV9RAU1_9PSEU</name>
<comment type="caution">
    <text evidence="1">The sequence shown here is derived from an EMBL/GenBank/DDBJ whole genome shotgun (WGS) entry which is preliminary data.</text>
</comment>
<evidence type="ECO:0000313" key="2">
    <source>
        <dbReference type="Proteomes" id="UP001595909"/>
    </source>
</evidence>
<dbReference type="RefSeq" id="WP_274186896.1">
    <property type="nucleotide sequence ID" value="NZ_BAABHN010000003.1"/>
</dbReference>
<keyword evidence="2" id="KW-1185">Reference proteome</keyword>